<evidence type="ECO:0000313" key="7">
    <source>
        <dbReference type="Proteomes" id="UP000036987"/>
    </source>
</evidence>
<reference evidence="7" key="1">
    <citation type="journal article" date="2016" name="Nature">
        <title>The genome of the seagrass Zostera marina reveals angiosperm adaptation to the sea.</title>
        <authorList>
            <person name="Olsen J.L."/>
            <person name="Rouze P."/>
            <person name="Verhelst B."/>
            <person name="Lin Y.-C."/>
            <person name="Bayer T."/>
            <person name="Collen J."/>
            <person name="Dattolo E."/>
            <person name="De Paoli E."/>
            <person name="Dittami S."/>
            <person name="Maumus F."/>
            <person name="Michel G."/>
            <person name="Kersting A."/>
            <person name="Lauritano C."/>
            <person name="Lohaus R."/>
            <person name="Toepel M."/>
            <person name="Tonon T."/>
            <person name="Vanneste K."/>
            <person name="Amirebrahimi M."/>
            <person name="Brakel J."/>
            <person name="Bostroem C."/>
            <person name="Chovatia M."/>
            <person name="Grimwood J."/>
            <person name="Jenkins J.W."/>
            <person name="Jueterbock A."/>
            <person name="Mraz A."/>
            <person name="Stam W.T."/>
            <person name="Tice H."/>
            <person name="Bornberg-Bauer E."/>
            <person name="Green P.J."/>
            <person name="Pearson G.A."/>
            <person name="Procaccini G."/>
            <person name="Duarte C.M."/>
            <person name="Schmutz J."/>
            <person name="Reusch T.B.H."/>
            <person name="Van de Peer Y."/>
        </authorList>
    </citation>
    <scope>NUCLEOTIDE SEQUENCE [LARGE SCALE GENOMIC DNA]</scope>
    <source>
        <strain evidence="7">cv. Finnish</strain>
    </source>
</reference>
<gene>
    <name evidence="6" type="ORF">ZOSMA_91G00940</name>
</gene>
<evidence type="ECO:0000256" key="2">
    <source>
        <dbReference type="ARBA" id="ARBA00023002"/>
    </source>
</evidence>
<dbReference type="GO" id="GO:0046872">
    <property type="term" value="F:metal ion binding"/>
    <property type="evidence" value="ECO:0007669"/>
    <property type="project" value="UniProtKB-KW"/>
</dbReference>
<organism evidence="6 7">
    <name type="scientific">Zostera marina</name>
    <name type="common">Eelgrass</name>
    <dbReference type="NCBI Taxonomy" id="29655"/>
    <lineage>
        <taxon>Eukaryota</taxon>
        <taxon>Viridiplantae</taxon>
        <taxon>Streptophyta</taxon>
        <taxon>Embryophyta</taxon>
        <taxon>Tracheophyta</taxon>
        <taxon>Spermatophyta</taxon>
        <taxon>Magnoliopsida</taxon>
        <taxon>Liliopsida</taxon>
        <taxon>Zosteraceae</taxon>
        <taxon>Zostera</taxon>
    </lineage>
</organism>
<dbReference type="InterPro" id="IPR026992">
    <property type="entry name" value="DIOX_N"/>
</dbReference>
<evidence type="ECO:0008006" key="8">
    <source>
        <dbReference type="Google" id="ProtNLM"/>
    </source>
</evidence>
<dbReference type="STRING" id="29655.A0A0K9NL73"/>
<accession>A0A0K9NL73</accession>
<evidence type="ECO:0000256" key="1">
    <source>
        <dbReference type="ARBA" id="ARBA00022723"/>
    </source>
</evidence>
<dbReference type="InterPro" id="IPR044861">
    <property type="entry name" value="IPNS-like_FE2OG_OXY"/>
</dbReference>
<evidence type="ECO:0000259" key="4">
    <source>
        <dbReference type="Pfam" id="PF03171"/>
    </source>
</evidence>
<dbReference type="OMA" id="SEDHIRY"/>
<dbReference type="Pfam" id="PF14226">
    <property type="entry name" value="DIOX_N"/>
    <property type="match status" value="1"/>
</dbReference>
<name>A0A0K9NL73_ZOSMR</name>
<proteinExistence type="predicted"/>
<dbReference type="SUPFAM" id="SSF51197">
    <property type="entry name" value="Clavaminate synthase-like"/>
    <property type="match status" value="1"/>
</dbReference>
<evidence type="ECO:0000313" key="6">
    <source>
        <dbReference type="EMBL" id="KMZ56827.1"/>
    </source>
</evidence>
<evidence type="ECO:0000256" key="3">
    <source>
        <dbReference type="ARBA" id="ARBA00023004"/>
    </source>
</evidence>
<dbReference type="AlphaFoldDB" id="A0A0K9NL73"/>
<feature type="domain" description="Isopenicillin N synthase-like Fe(2+) 2OG dioxygenase" evidence="4">
    <location>
        <begin position="222"/>
        <end position="260"/>
    </location>
</feature>
<feature type="domain" description="Non-haem dioxygenase N-terminal" evidence="5">
    <location>
        <begin position="54"/>
        <end position="172"/>
    </location>
</feature>
<dbReference type="PANTHER" id="PTHR47991">
    <property type="entry name" value="OXOGLUTARATE/IRON-DEPENDENT DIOXYGENASE"/>
    <property type="match status" value="1"/>
</dbReference>
<sequence>MEEINQKVHLIAEKMSDDIESIQVIAEKNNGSPPERFIQKESKLAVLDSPLGNIPIINLSYVKSKELEKRQLEDSKLKCASLSSGLFQVLGHGIPISLMNKVRNVTRMFFKQSHKEKQNYSLDKKNPDSKEGFKEGYGREAVLSHEQFLDWNDKLHLKLYPEEERNMDLWPKKPESFKETIIEFNEKVVIIVDEILKALARSLGLHEAYFINNGVKGRIPWRFKYYSFCSKPDLVLGMKPHSDGTSITLILQDDRPGDEIEIMSNGVYKSALHKVVTNSEKERISLSIFVRSGIENELGPIDELIEEGKPKLYKNITAKDYRNEVFLNFAQGKRPIGFMRI</sequence>
<keyword evidence="1" id="KW-0479">Metal-binding</keyword>
<keyword evidence="2" id="KW-0560">Oxidoreductase</keyword>
<dbReference type="InterPro" id="IPR050295">
    <property type="entry name" value="Plant_2OG-oxidoreductases"/>
</dbReference>
<dbReference type="Proteomes" id="UP000036987">
    <property type="component" value="Unassembled WGS sequence"/>
</dbReference>
<dbReference type="OrthoDB" id="288590at2759"/>
<dbReference type="Gene3D" id="2.60.120.330">
    <property type="entry name" value="B-lactam Antibiotic, Isopenicillin N Synthase, Chain"/>
    <property type="match status" value="1"/>
</dbReference>
<dbReference type="GO" id="GO:0016491">
    <property type="term" value="F:oxidoreductase activity"/>
    <property type="evidence" value="ECO:0007669"/>
    <property type="project" value="UniProtKB-KW"/>
</dbReference>
<dbReference type="InterPro" id="IPR027443">
    <property type="entry name" value="IPNS-like_sf"/>
</dbReference>
<evidence type="ECO:0000259" key="5">
    <source>
        <dbReference type="Pfam" id="PF14226"/>
    </source>
</evidence>
<keyword evidence="3" id="KW-0408">Iron</keyword>
<dbReference type="EMBL" id="LFYR01002138">
    <property type="protein sequence ID" value="KMZ56827.1"/>
    <property type="molecule type" value="Genomic_DNA"/>
</dbReference>
<comment type="caution">
    <text evidence="6">The sequence shown here is derived from an EMBL/GenBank/DDBJ whole genome shotgun (WGS) entry which is preliminary data.</text>
</comment>
<dbReference type="Pfam" id="PF03171">
    <property type="entry name" value="2OG-FeII_Oxy"/>
    <property type="match status" value="1"/>
</dbReference>
<protein>
    <recommendedName>
        <fullName evidence="8">Fe2OG dioxygenase domain-containing protein</fullName>
    </recommendedName>
</protein>
<keyword evidence="7" id="KW-1185">Reference proteome</keyword>